<dbReference type="EMBL" id="WNZX01000004">
    <property type="protein sequence ID" value="MUG70350.1"/>
    <property type="molecule type" value="Genomic_DNA"/>
</dbReference>
<feature type="transmembrane region" description="Helical" evidence="1">
    <location>
        <begin position="343"/>
        <end position="362"/>
    </location>
</feature>
<dbReference type="RefSeq" id="WP_127604310.1">
    <property type="nucleotide sequence ID" value="NZ_JBDLZV010000001.1"/>
</dbReference>
<dbReference type="InterPro" id="IPR051266">
    <property type="entry name" value="CLCR"/>
</dbReference>
<organism evidence="3 4">
    <name type="scientific">Paenibacillus validus</name>
    <dbReference type="NCBI Taxonomy" id="44253"/>
    <lineage>
        <taxon>Bacteria</taxon>
        <taxon>Bacillati</taxon>
        <taxon>Bacillota</taxon>
        <taxon>Bacilli</taxon>
        <taxon>Bacillales</taxon>
        <taxon>Paenibacillaceae</taxon>
        <taxon>Paenibacillus</taxon>
    </lineage>
</organism>
<keyword evidence="1" id="KW-0812">Transmembrane</keyword>
<evidence type="ECO:0000313" key="4">
    <source>
        <dbReference type="Proteomes" id="UP000450917"/>
    </source>
</evidence>
<keyword evidence="1" id="KW-1133">Transmembrane helix</keyword>
<dbReference type="Proteomes" id="UP000450917">
    <property type="component" value="Unassembled WGS sequence"/>
</dbReference>
<keyword evidence="1" id="KW-0472">Membrane</keyword>
<gene>
    <name evidence="3" type="ORF">GNP93_06620</name>
</gene>
<proteinExistence type="predicted"/>
<dbReference type="InterPro" id="IPR036465">
    <property type="entry name" value="vWFA_dom_sf"/>
</dbReference>
<feature type="transmembrane region" description="Helical" evidence="1">
    <location>
        <begin position="314"/>
        <end position="334"/>
    </location>
</feature>
<dbReference type="Pfam" id="PF00092">
    <property type="entry name" value="VWA"/>
    <property type="match status" value="1"/>
</dbReference>
<dbReference type="PANTHER" id="PTHR10579:SF43">
    <property type="entry name" value="ZINC FINGER (C3HC4-TYPE RING FINGER) FAMILY PROTEIN"/>
    <property type="match status" value="1"/>
</dbReference>
<dbReference type="SMART" id="SM00327">
    <property type="entry name" value="VWA"/>
    <property type="match status" value="1"/>
</dbReference>
<feature type="domain" description="VWFA" evidence="2">
    <location>
        <begin position="115"/>
        <end position="309"/>
    </location>
</feature>
<feature type="transmembrane region" description="Helical" evidence="1">
    <location>
        <begin position="40"/>
        <end position="60"/>
    </location>
</feature>
<sequence length="428" mass="45585">MKRRKWNGLLVGFALAGGLAGFIAGEWLLGRLSGSLHETLLMGLYFGLFALLVTAGCLLAETISPKLNGANWRLRYAAEGWKWLVPASFVLLFAGGALFQWVYGLDFGRKAAPKDYVLLLDMSESMKENDPNMQSRMAAASLVAEMSADKRVGVAIFNENTTWLQPLVGLKDEAVRRDIAGKLEGAPEPVGQTDIGKALGQAIEQMNVSGTPANRGAVILISDGYSETNVADVTAPYVSRGFAIHTVGIESPGNEEGKRLLLQLAEATGGTYRHAEQAERIPEAIGHIYAAQQNGHLLEERSGPEADSVYRASLRVAIMLVVGGLLGLSLGIVFDNRYLARSFLLGGSAAGLLAGLVLEGGLPTDHPALTRAAADLILAVVLSLSTVLFAVKESGVGAGLRPFRPASGYGRLPERTGTQGERTGKRFR</sequence>
<dbReference type="SUPFAM" id="SSF53300">
    <property type="entry name" value="vWA-like"/>
    <property type="match status" value="1"/>
</dbReference>
<dbReference type="AlphaFoldDB" id="A0A7X2Z8M1"/>
<dbReference type="PROSITE" id="PS50234">
    <property type="entry name" value="VWFA"/>
    <property type="match status" value="1"/>
</dbReference>
<accession>A0A7X2Z8M1</accession>
<evidence type="ECO:0000259" key="2">
    <source>
        <dbReference type="PROSITE" id="PS50234"/>
    </source>
</evidence>
<dbReference type="InterPro" id="IPR002035">
    <property type="entry name" value="VWF_A"/>
</dbReference>
<comment type="caution">
    <text evidence="3">The sequence shown here is derived from an EMBL/GenBank/DDBJ whole genome shotgun (WGS) entry which is preliminary data.</text>
</comment>
<reference evidence="3 4" key="1">
    <citation type="submission" date="2019-11" db="EMBL/GenBank/DDBJ databases">
        <title>Draft genome sequences of five Paenibacillus species of dairy origin.</title>
        <authorList>
            <person name="Olajide A.M."/>
            <person name="Chen S."/>
            <person name="Lapointe G."/>
        </authorList>
    </citation>
    <scope>NUCLEOTIDE SEQUENCE [LARGE SCALE GENOMIC DNA]</scope>
    <source>
        <strain evidence="3 4">2CS3</strain>
    </source>
</reference>
<protein>
    <submittedName>
        <fullName evidence="3">VWA domain-containing protein</fullName>
    </submittedName>
</protein>
<dbReference type="PANTHER" id="PTHR10579">
    <property type="entry name" value="CALCIUM-ACTIVATED CHLORIDE CHANNEL REGULATOR"/>
    <property type="match status" value="1"/>
</dbReference>
<evidence type="ECO:0000256" key="1">
    <source>
        <dbReference type="SAM" id="Phobius"/>
    </source>
</evidence>
<keyword evidence="4" id="KW-1185">Reference proteome</keyword>
<dbReference type="Gene3D" id="3.40.50.410">
    <property type="entry name" value="von Willebrand factor, type A domain"/>
    <property type="match status" value="1"/>
</dbReference>
<feature type="transmembrane region" description="Helical" evidence="1">
    <location>
        <begin position="368"/>
        <end position="391"/>
    </location>
</feature>
<name>A0A7X2Z8M1_9BACL</name>
<evidence type="ECO:0000313" key="3">
    <source>
        <dbReference type="EMBL" id="MUG70350.1"/>
    </source>
</evidence>
<dbReference type="CDD" id="cd00198">
    <property type="entry name" value="vWFA"/>
    <property type="match status" value="1"/>
</dbReference>
<feature type="transmembrane region" description="Helical" evidence="1">
    <location>
        <begin position="81"/>
        <end position="103"/>
    </location>
</feature>